<organism evidence="1 2">
    <name type="scientific">Hypoxylon rubiginosum</name>
    <dbReference type="NCBI Taxonomy" id="110542"/>
    <lineage>
        <taxon>Eukaryota</taxon>
        <taxon>Fungi</taxon>
        <taxon>Dikarya</taxon>
        <taxon>Ascomycota</taxon>
        <taxon>Pezizomycotina</taxon>
        <taxon>Sordariomycetes</taxon>
        <taxon>Xylariomycetidae</taxon>
        <taxon>Xylariales</taxon>
        <taxon>Hypoxylaceae</taxon>
        <taxon>Hypoxylon</taxon>
    </lineage>
</organism>
<gene>
    <name evidence="1" type="ORF">F4820DRAFT_248159</name>
</gene>
<evidence type="ECO:0000313" key="2">
    <source>
        <dbReference type="Proteomes" id="UP001497700"/>
    </source>
</evidence>
<sequence>MSSVQKRKGAGEYSTNKNTIRARNRRGRISAQQREDEQGKANDCKAISRVKKILAEKIAYKMAGPEEQKRMMEKAEKDIMDSRRKKNIDHGGKMKALEKAQAMDSPSVALSSPSAALVSPTATYPLAPLASPSTTYPLTNPSPHLSADPSTEVQMDTTHDDDVSLGSLLNPEVGWDSDYAY</sequence>
<protein>
    <submittedName>
        <fullName evidence="1">Uncharacterized protein</fullName>
    </submittedName>
</protein>
<comment type="caution">
    <text evidence="1">The sequence shown here is derived from an EMBL/GenBank/DDBJ whole genome shotgun (WGS) entry which is preliminary data.</text>
</comment>
<proteinExistence type="predicted"/>
<keyword evidence="2" id="KW-1185">Reference proteome</keyword>
<reference evidence="1 2" key="1">
    <citation type="journal article" date="2022" name="New Phytol.">
        <title>Ecological generalism drives hyperdiversity of secondary metabolite gene clusters in xylarialean endophytes.</title>
        <authorList>
            <person name="Franco M.E.E."/>
            <person name="Wisecaver J.H."/>
            <person name="Arnold A.E."/>
            <person name="Ju Y.M."/>
            <person name="Slot J.C."/>
            <person name="Ahrendt S."/>
            <person name="Moore L.P."/>
            <person name="Eastman K.E."/>
            <person name="Scott K."/>
            <person name="Konkel Z."/>
            <person name="Mondo S.J."/>
            <person name="Kuo A."/>
            <person name="Hayes R.D."/>
            <person name="Haridas S."/>
            <person name="Andreopoulos B."/>
            <person name="Riley R."/>
            <person name="LaButti K."/>
            <person name="Pangilinan J."/>
            <person name="Lipzen A."/>
            <person name="Amirebrahimi M."/>
            <person name="Yan J."/>
            <person name="Adam C."/>
            <person name="Keymanesh K."/>
            <person name="Ng V."/>
            <person name="Louie K."/>
            <person name="Northen T."/>
            <person name="Drula E."/>
            <person name="Henrissat B."/>
            <person name="Hsieh H.M."/>
            <person name="Youens-Clark K."/>
            <person name="Lutzoni F."/>
            <person name="Miadlikowska J."/>
            <person name="Eastwood D.C."/>
            <person name="Hamelin R.C."/>
            <person name="Grigoriev I.V."/>
            <person name="U'Ren J.M."/>
        </authorList>
    </citation>
    <scope>NUCLEOTIDE SEQUENCE [LARGE SCALE GENOMIC DNA]</scope>
    <source>
        <strain evidence="1 2">CBS 119005</strain>
    </source>
</reference>
<accession>A0ACB9Z3V2</accession>
<dbReference type="EMBL" id="MU393458">
    <property type="protein sequence ID" value="KAI4866454.1"/>
    <property type="molecule type" value="Genomic_DNA"/>
</dbReference>
<dbReference type="Proteomes" id="UP001497700">
    <property type="component" value="Unassembled WGS sequence"/>
</dbReference>
<evidence type="ECO:0000313" key="1">
    <source>
        <dbReference type="EMBL" id="KAI4866454.1"/>
    </source>
</evidence>
<name>A0ACB9Z3V2_9PEZI</name>